<keyword evidence="1" id="KW-1133">Transmembrane helix</keyword>
<dbReference type="Pfam" id="PF16479">
    <property type="entry name" value="DUF5056"/>
    <property type="match status" value="1"/>
</dbReference>
<dbReference type="InterPro" id="IPR032129">
    <property type="entry name" value="DUF5056"/>
</dbReference>
<feature type="transmembrane region" description="Helical" evidence="1">
    <location>
        <begin position="94"/>
        <end position="112"/>
    </location>
</feature>
<accession>A0A2N6QR66</accession>
<evidence type="ECO:0008006" key="4">
    <source>
        <dbReference type="Google" id="ProtNLM"/>
    </source>
</evidence>
<evidence type="ECO:0000313" key="2">
    <source>
        <dbReference type="EMBL" id="PMC24278.1"/>
    </source>
</evidence>
<evidence type="ECO:0000313" key="3">
    <source>
        <dbReference type="Proteomes" id="UP000235564"/>
    </source>
</evidence>
<dbReference type="OrthoDB" id="1081447at2"/>
<comment type="caution">
    <text evidence="2">The sequence shown here is derived from an EMBL/GenBank/DDBJ whole genome shotgun (WGS) entry which is preliminary data.</text>
</comment>
<proteinExistence type="predicted"/>
<protein>
    <recommendedName>
        <fullName evidence="4">DUF5056 domain-containing protein</fullName>
    </recommendedName>
</protein>
<dbReference type="EMBL" id="PNGJ01000004">
    <property type="protein sequence ID" value="PMC24278.1"/>
    <property type="molecule type" value="Genomic_DNA"/>
</dbReference>
<organism evidence="2 3">
    <name type="scientific">Hoylesella buccalis</name>
    <dbReference type="NCBI Taxonomy" id="28127"/>
    <lineage>
        <taxon>Bacteria</taxon>
        <taxon>Pseudomonadati</taxon>
        <taxon>Bacteroidota</taxon>
        <taxon>Bacteroidia</taxon>
        <taxon>Bacteroidales</taxon>
        <taxon>Prevotellaceae</taxon>
        <taxon>Hoylesella</taxon>
    </lineage>
</organism>
<evidence type="ECO:0000256" key="1">
    <source>
        <dbReference type="SAM" id="Phobius"/>
    </source>
</evidence>
<keyword evidence="1" id="KW-0812">Transmembrane</keyword>
<keyword evidence="1" id="KW-0472">Membrane</keyword>
<name>A0A2N6QR66_9BACT</name>
<feature type="transmembrane region" description="Helical" evidence="1">
    <location>
        <begin position="46"/>
        <end position="65"/>
    </location>
</feature>
<sequence length="116" mass="13443">MVMMENKDDELLKQFFAQHTFELADNGFTQQVMQKLPRRLVNLNRIWVFFCFLLGVVFLLVSNALNQLRMVFSNFVGDINGWIASIELGIQTPIMVYLTILTFVFLGAYQAVESNR</sequence>
<gene>
    <name evidence="2" type="ORF">CJ231_06040</name>
</gene>
<reference evidence="2 3" key="1">
    <citation type="submission" date="2017-09" db="EMBL/GenBank/DDBJ databases">
        <title>Bacterial strain isolated from the female urinary microbiota.</title>
        <authorList>
            <person name="Thomas-White K."/>
            <person name="Kumar N."/>
            <person name="Forster S."/>
            <person name="Putonti C."/>
            <person name="Lawley T."/>
            <person name="Wolfe A.J."/>
        </authorList>
    </citation>
    <scope>NUCLEOTIDE SEQUENCE [LARGE SCALE GENOMIC DNA]</scope>
    <source>
        <strain evidence="2 3">UMB0536</strain>
    </source>
</reference>
<dbReference type="Proteomes" id="UP000235564">
    <property type="component" value="Unassembled WGS sequence"/>
</dbReference>
<dbReference type="AlphaFoldDB" id="A0A2N6QR66"/>